<keyword evidence="4 5" id="KW-0472">Membrane</keyword>
<dbReference type="RefSeq" id="WP_152576218.1">
    <property type="nucleotide sequence ID" value="NZ_JAATJI010000001.1"/>
</dbReference>
<evidence type="ECO:0000313" key="8">
    <source>
        <dbReference type="Proteomes" id="UP000481327"/>
    </source>
</evidence>
<organism evidence="7 8">
    <name type="scientific">Sandarakinorhabdus fusca</name>
    <dbReference type="NCBI Taxonomy" id="1439888"/>
    <lineage>
        <taxon>Bacteria</taxon>
        <taxon>Pseudomonadati</taxon>
        <taxon>Pseudomonadota</taxon>
        <taxon>Alphaproteobacteria</taxon>
        <taxon>Sphingomonadales</taxon>
        <taxon>Sphingosinicellaceae</taxon>
        <taxon>Sandarakinorhabdus</taxon>
    </lineage>
</organism>
<evidence type="ECO:0000256" key="5">
    <source>
        <dbReference type="SAM" id="Phobius"/>
    </source>
</evidence>
<accession>A0A7C9KW90</accession>
<sequence>MIALINPWGWAILAAILAGAEMAVPGVFMIWLAGGAAATAIVSAVFDIGWEAQLVIFAAFSILAVIIGRSLFGEDVSQPADPALNRRGERLLGTSVTVTEALHNGRGRVQVGDSAWAAEGPDLPVGARARITGIEGATLHVEPD</sequence>
<dbReference type="Gene3D" id="2.40.50.140">
    <property type="entry name" value="Nucleic acid-binding proteins"/>
    <property type="match status" value="1"/>
</dbReference>
<feature type="transmembrane region" description="Helical" evidence="5">
    <location>
        <begin position="54"/>
        <end position="72"/>
    </location>
</feature>
<evidence type="ECO:0000313" key="7">
    <source>
        <dbReference type="EMBL" id="MQT15746.1"/>
    </source>
</evidence>
<evidence type="ECO:0000256" key="2">
    <source>
        <dbReference type="ARBA" id="ARBA00022692"/>
    </source>
</evidence>
<evidence type="ECO:0000256" key="4">
    <source>
        <dbReference type="ARBA" id="ARBA00023136"/>
    </source>
</evidence>
<dbReference type="InterPro" id="IPR052165">
    <property type="entry name" value="Membrane_assoc_protease"/>
</dbReference>
<dbReference type="InterPro" id="IPR002810">
    <property type="entry name" value="NfeD-like_C"/>
</dbReference>
<keyword evidence="8" id="KW-1185">Reference proteome</keyword>
<dbReference type="PANTHER" id="PTHR33507:SF3">
    <property type="entry name" value="INNER MEMBRANE PROTEIN YBBJ"/>
    <property type="match status" value="1"/>
</dbReference>
<dbReference type="Pfam" id="PF01957">
    <property type="entry name" value="NfeD"/>
    <property type="match status" value="1"/>
</dbReference>
<evidence type="ECO:0000259" key="6">
    <source>
        <dbReference type="Pfam" id="PF01957"/>
    </source>
</evidence>
<evidence type="ECO:0000256" key="1">
    <source>
        <dbReference type="ARBA" id="ARBA00004141"/>
    </source>
</evidence>
<dbReference type="Proteomes" id="UP000481327">
    <property type="component" value="Unassembled WGS sequence"/>
</dbReference>
<dbReference type="EMBL" id="WIOL01000001">
    <property type="protein sequence ID" value="MQT15746.1"/>
    <property type="molecule type" value="Genomic_DNA"/>
</dbReference>
<dbReference type="OrthoDB" id="9810336at2"/>
<keyword evidence="2 5" id="KW-0812">Transmembrane</keyword>
<dbReference type="PANTHER" id="PTHR33507">
    <property type="entry name" value="INNER MEMBRANE PROTEIN YBBJ"/>
    <property type="match status" value="1"/>
</dbReference>
<reference evidence="7 8" key="1">
    <citation type="submission" date="2019-09" db="EMBL/GenBank/DDBJ databases">
        <title>Polymorphobacter sp. isolated from a lake in China.</title>
        <authorList>
            <person name="Liu Z."/>
        </authorList>
    </citation>
    <scope>NUCLEOTIDE SEQUENCE [LARGE SCALE GENOMIC DNA]</scope>
    <source>
        <strain evidence="7 8">D40P</strain>
    </source>
</reference>
<proteinExistence type="predicted"/>
<protein>
    <submittedName>
        <fullName evidence="7">NfeD family protein</fullName>
    </submittedName>
</protein>
<gene>
    <name evidence="7" type="ORF">F3168_00505</name>
</gene>
<dbReference type="GO" id="GO:0005886">
    <property type="term" value="C:plasma membrane"/>
    <property type="evidence" value="ECO:0007669"/>
    <property type="project" value="TreeGrafter"/>
</dbReference>
<comment type="caution">
    <text evidence="7">The sequence shown here is derived from an EMBL/GenBank/DDBJ whole genome shotgun (WGS) entry which is preliminary data.</text>
</comment>
<name>A0A7C9KW90_9SPHN</name>
<feature type="domain" description="NfeD-like C-terminal" evidence="6">
    <location>
        <begin position="89"/>
        <end position="143"/>
    </location>
</feature>
<dbReference type="AlphaFoldDB" id="A0A7C9KW90"/>
<dbReference type="InterPro" id="IPR012340">
    <property type="entry name" value="NA-bd_OB-fold"/>
</dbReference>
<keyword evidence="3 5" id="KW-1133">Transmembrane helix</keyword>
<comment type="subcellular location">
    <subcellularLocation>
        <location evidence="1">Membrane</location>
        <topology evidence="1">Multi-pass membrane protein</topology>
    </subcellularLocation>
</comment>
<evidence type="ECO:0000256" key="3">
    <source>
        <dbReference type="ARBA" id="ARBA00022989"/>
    </source>
</evidence>